<dbReference type="AlphaFoldDB" id="A0A8S9HYM8"/>
<gene>
    <name evidence="4" type="ORF">F2Q70_00015244</name>
</gene>
<evidence type="ECO:0000259" key="3">
    <source>
        <dbReference type="Pfam" id="PF14226"/>
    </source>
</evidence>
<dbReference type="SUPFAM" id="SSF51197">
    <property type="entry name" value="Clavaminate synthase-like"/>
    <property type="match status" value="1"/>
</dbReference>
<reference evidence="4" key="1">
    <citation type="submission" date="2019-12" db="EMBL/GenBank/DDBJ databases">
        <title>Genome sequencing and annotation of Brassica cretica.</title>
        <authorList>
            <person name="Studholme D.J."/>
            <person name="Sarris P.F."/>
        </authorList>
    </citation>
    <scope>NUCLEOTIDE SEQUENCE</scope>
    <source>
        <strain evidence="4">PFS-102/07</strain>
        <tissue evidence="4">Leaf</tissue>
    </source>
</reference>
<proteinExistence type="predicted"/>
<name>A0A8S9HYM8_BRACR</name>
<dbReference type="Pfam" id="PF14226">
    <property type="entry name" value="DIOX_N"/>
    <property type="match status" value="1"/>
</dbReference>
<protein>
    <recommendedName>
        <fullName evidence="3">Non-haem dioxygenase N-terminal domain-containing protein</fullName>
    </recommendedName>
</protein>
<dbReference type="EMBL" id="QGKY02001250">
    <property type="protein sequence ID" value="KAF2561922.1"/>
    <property type="molecule type" value="Genomic_DNA"/>
</dbReference>
<dbReference type="InterPro" id="IPR027443">
    <property type="entry name" value="IPNS-like_sf"/>
</dbReference>
<sequence length="123" mass="13948">MSVELPVFDISKPLNESSLTSLQDACKEWGFFYVTNHGISGDMYQKLRRFSGGIFGLRDEDKIKMGASNYTPRFIASPFFESLRVSGPDFYASAKSSIDAFSDQATDEEFSLFFIKTSIHEYH</sequence>
<organism evidence="4">
    <name type="scientific">Brassica cretica</name>
    <name type="common">Mustard</name>
    <dbReference type="NCBI Taxonomy" id="69181"/>
    <lineage>
        <taxon>Eukaryota</taxon>
        <taxon>Viridiplantae</taxon>
        <taxon>Streptophyta</taxon>
        <taxon>Embryophyta</taxon>
        <taxon>Tracheophyta</taxon>
        <taxon>Spermatophyta</taxon>
        <taxon>Magnoliopsida</taxon>
        <taxon>eudicotyledons</taxon>
        <taxon>Gunneridae</taxon>
        <taxon>Pentapetalae</taxon>
        <taxon>rosids</taxon>
        <taxon>malvids</taxon>
        <taxon>Brassicales</taxon>
        <taxon>Brassicaceae</taxon>
        <taxon>Brassiceae</taxon>
        <taxon>Brassica</taxon>
    </lineage>
</organism>
<evidence type="ECO:0000256" key="1">
    <source>
        <dbReference type="ARBA" id="ARBA00022723"/>
    </source>
</evidence>
<evidence type="ECO:0000313" key="4">
    <source>
        <dbReference type="EMBL" id="KAF2561922.1"/>
    </source>
</evidence>
<keyword evidence="2" id="KW-0408">Iron</keyword>
<feature type="domain" description="Non-haem dioxygenase N-terminal" evidence="3">
    <location>
        <begin position="5"/>
        <end position="76"/>
    </location>
</feature>
<keyword evidence="1" id="KW-0479">Metal-binding</keyword>
<evidence type="ECO:0000256" key="2">
    <source>
        <dbReference type="ARBA" id="ARBA00023004"/>
    </source>
</evidence>
<dbReference type="Gene3D" id="2.60.120.330">
    <property type="entry name" value="B-lactam Antibiotic, Isopenicillin N Synthase, Chain"/>
    <property type="match status" value="1"/>
</dbReference>
<accession>A0A8S9HYM8</accession>
<comment type="caution">
    <text evidence="4">The sequence shown here is derived from an EMBL/GenBank/DDBJ whole genome shotgun (WGS) entry which is preliminary data.</text>
</comment>
<dbReference type="GO" id="GO:0046872">
    <property type="term" value="F:metal ion binding"/>
    <property type="evidence" value="ECO:0007669"/>
    <property type="project" value="UniProtKB-KW"/>
</dbReference>
<dbReference type="InterPro" id="IPR026992">
    <property type="entry name" value="DIOX_N"/>
</dbReference>